<proteinExistence type="predicted"/>
<dbReference type="Pfam" id="PF11379">
    <property type="entry name" value="DUF3182"/>
    <property type="match status" value="1"/>
</dbReference>
<keyword evidence="2" id="KW-1185">Reference proteome</keyword>
<reference evidence="1 2" key="1">
    <citation type="submission" date="2023-12" db="EMBL/GenBank/DDBJ databases">
        <title>Stenotrophomonas guangdongensis sp. nov., isolated from wilted pepper plants (Capsicum annuum).</title>
        <authorList>
            <person name="Qiu M."/>
            <person name="Li Y."/>
            <person name="Liu Q."/>
            <person name="Zhang X."/>
            <person name="Huang Y."/>
            <person name="Guo R."/>
            <person name="Hu M."/>
            <person name="Zhou J."/>
            <person name="Zhou X."/>
        </authorList>
    </citation>
    <scope>NUCLEOTIDE SEQUENCE [LARGE SCALE GENOMIC DNA]</scope>
    <source>
        <strain evidence="1 2">MH1</strain>
    </source>
</reference>
<accession>A0ABU5V545</accession>
<evidence type="ECO:0000313" key="2">
    <source>
        <dbReference type="Proteomes" id="UP001301653"/>
    </source>
</evidence>
<comment type="caution">
    <text evidence="1">The sequence shown here is derived from an EMBL/GenBank/DDBJ whole genome shotgun (WGS) entry which is preliminary data.</text>
</comment>
<dbReference type="InterPro" id="IPR021519">
    <property type="entry name" value="DUF3182"/>
</dbReference>
<protein>
    <submittedName>
        <fullName evidence="1">DUF3182 family protein</fullName>
    </submittedName>
</protein>
<evidence type="ECO:0000313" key="1">
    <source>
        <dbReference type="EMBL" id="MEA5668471.1"/>
    </source>
</evidence>
<organism evidence="1 2">
    <name type="scientific">Stenotrophomonas capsici</name>
    <dbReference type="NCBI Taxonomy" id="3110230"/>
    <lineage>
        <taxon>Bacteria</taxon>
        <taxon>Pseudomonadati</taxon>
        <taxon>Pseudomonadota</taxon>
        <taxon>Gammaproteobacteria</taxon>
        <taxon>Lysobacterales</taxon>
        <taxon>Lysobacteraceae</taxon>
        <taxon>Stenotrophomonas</taxon>
    </lineage>
</organism>
<dbReference type="EMBL" id="JAYFUH010000248">
    <property type="protein sequence ID" value="MEA5668471.1"/>
    <property type="molecule type" value="Genomic_DNA"/>
</dbReference>
<dbReference type="Proteomes" id="UP001301653">
    <property type="component" value="Unassembled WGS sequence"/>
</dbReference>
<dbReference type="RefSeq" id="WP_323439105.1">
    <property type="nucleotide sequence ID" value="NZ_JAYFUH010000248.1"/>
</dbReference>
<name>A0ABU5V545_9GAMM</name>
<gene>
    <name evidence="1" type="ORF">VA603_13060</name>
</gene>
<sequence length="351" mass="37414">MQKLSLIFDSSADCAPHEVAALRFAAARLAALLRLDYDAAETSPGVNGQGYRIPMSTLSFVQADALRISDESHLWGGIVPHAFVATKLVSHPLWSAGAARPEGWRAIDGIEALTLPGYSVFSREDAWAAGCALLQAGQVRVKSPFARGGNGQVVVGDEEALRRWLAALMDEPVRAGLVLERNLAESSTCSVGSSCLPGHEIAYRGSQCTVAGPGGHDVYGGSTLEVHRGTLKTLRTAFPDESVCMAEAYDTKVRGAYDVLASRRNYDVIAGVDSQGIRHAGVLEQSWRFGGASMAELLALEWFQQHPQDDVVSAETVESYGEGILPAGAVVYAEGGAGMPRKYARVLPHGY</sequence>